<reference evidence="1" key="1">
    <citation type="journal article" date="2020" name="Nat. Commun.">
        <title>Large-scale genome sequencing of mycorrhizal fungi provides insights into the early evolution of symbiotic traits.</title>
        <authorList>
            <person name="Miyauchi S."/>
            <person name="Kiss E."/>
            <person name="Kuo A."/>
            <person name="Drula E."/>
            <person name="Kohler A."/>
            <person name="Sanchez-Garcia M."/>
            <person name="Morin E."/>
            <person name="Andreopoulos B."/>
            <person name="Barry K.W."/>
            <person name="Bonito G."/>
            <person name="Buee M."/>
            <person name="Carver A."/>
            <person name="Chen C."/>
            <person name="Cichocki N."/>
            <person name="Clum A."/>
            <person name="Culley D."/>
            <person name="Crous P.W."/>
            <person name="Fauchery L."/>
            <person name="Girlanda M."/>
            <person name="Hayes R.D."/>
            <person name="Keri Z."/>
            <person name="LaButti K."/>
            <person name="Lipzen A."/>
            <person name="Lombard V."/>
            <person name="Magnuson J."/>
            <person name="Maillard F."/>
            <person name="Murat C."/>
            <person name="Nolan M."/>
            <person name="Ohm R.A."/>
            <person name="Pangilinan J."/>
            <person name="Pereira M.F."/>
            <person name="Perotto S."/>
            <person name="Peter M."/>
            <person name="Pfister S."/>
            <person name="Riley R."/>
            <person name="Sitrit Y."/>
            <person name="Stielow J.B."/>
            <person name="Szollosi G."/>
            <person name="Zifcakova L."/>
            <person name="Stursova M."/>
            <person name="Spatafora J.W."/>
            <person name="Tedersoo L."/>
            <person name="Vaario L.M."/>
            <person name="Yamada A."/>
            <person name="Yan M."/>
            <person name="Wang P."/>
            <person name="Xu J."/>
            <person name="Bruns T."/>
            <person name="Baldrian P."/>
            <person name="Vilgalys R."/>
            <person name="Dunand C."/>
            <person name="Henrissat B."/>
            <person name="Grigoriev I.V."/>
            <person name="Hibbett D."/>
            <person name="Nagy L.G."/>
            <person name="Martin F.M."/>
        </authorList>
    </citation>
    <scope>NUCLEOTIDE SEQUENCE</scope>
    <source>
        <strain evidence="1">UP504</strain>
    </source>
</reference>
<gene>
    <name evidence="1" type="ORF">BS47DRAFT_1347095</name>
</gene>
<dbReference type="Gene3D" id="2.170.270.10">
    <property type="entry name" value="SET domain"/>
    <property type="match status" value="1"/>
</dbReference>
<keyword evidence="2" id="KW-1185">Reference proteome</keyword>
<dbReference type="OrthoDB" id="265717at2759"/>
<sequence length="180" mass="20367">MYSYRADLDALVVHAVQFIASGEEILSPYFDAILHTREERQDYMQEAYHFHCDCPACSLEAEAREASDQRRARISDLKDVIEGWYQETVEPEEALAAIEEALDLYEKEGYNVSLGSWYVYGIAISAAHQDPESVKKWAQKAAARYVIESGRDSPDLRSINIISANPQVAGAWGTRDVRVF</sequence>
<dbReference type="Proteomes" id="UP000886523">
    <property type="component" value="Unassembled WGS sequence"/>
</dbReference>
<dbReference type="PANTHER" id="PTHR47332:SF4">
    <property type="entry name" value="SET DOMAIN-CONTAINING PROTEIN 5"/>
    <property type="match status" value="1"/>
</dbReference>
<evidence type="ECO:0000313" key="1">
    <source>
        <dbReference type="EMBL" id="KAF9511081.1"/>
    </source>
</evidence>
<dbReference type="InterPro" id="IPR053185">
    <property type="entry name" value="SET_domain_protein"/>
</dbReference>
<dbReference type="InterPro" id="IPR046341">
    <property type="entry name" value="SET_dom_sf"/>
</dbReference>
<dbReference type="SUPFAM" id="SSF82199">
    <property type="entry name" value="SET domain"/>
    <property type="match status" value="1"/>
</dbReference>
<comment type="caution">
    <text evidence="1">The sequence shown here is derived from an EMBL/GenBank/DDBJ whole genome shotgun (WGS) entry which is preliminary data.</text>
</comment>
<dbReference type="EMBL" id="MU129005">
    <property type="protein sequence ID" value="KAF9511081.1"/>
    <property type="molecule type" value="Genomic_DNA"/>
</dbReference>
<dbReference type="AlphaFoldDB" id="A0A9P6AUH1"/>
<proteinExistence type="predicted"/>
<accession>A0A9P6AUH1</accession>
<name>A0A9P6AUH1_9AGAM</name>
<dbReference type="PANTHER" id="PTHR47332">
    <property type="entry name" value="SET DOMAIN-CONTAINING PROTEIN 5"/>
    <property type="match status" value="1"/>
</dbReference>
<protein>
    <submittedName>
        <fullName evidence="1">Uncharacterized protein</fullName>
    </submittedName>
</protein>
<evidence type="ECO:0000313" key="2">
    <source>
        <dbReference type="Proteomes" id="UP000886523"/>
    </source>
</evidence>
<organism evidence="1 2">
    <name type="scientific">Hydnum rufescens UP504</name>
    <dbReference type="NCBI Taxonomy" id="1448309"/>
    <lineage>
        <taxon>Eukaryota</taxon>
        <taxon>Fungi</taxon>
        <taxon>Dikarya</taxon>
        <taxon>Basidiomycota</taxon>
        <taxon>Agaricomycotina</taxon>
        <taxon>Agaricomycetes</taxon>
        <taxon>Cantharellales</taxon>
        <taxon>Hydnaceae</taxon>
        <taxon>Hydnum</taxon>
    </lineage>
</organism>